<dbReference type="NCBIfam" id="TIGR02937">
    <property type="entry name" value="sigma70-ECF"/>
    <property type="match status" value="1"/>
</dbReference>
<keyword evidence="3" id="KW-0731">Sigma factor</keyword>
<feature type="domain" description="RNA polymerase sigma-70 region 2" evidence="6">
    <location>
        <begin position="1"/>
        <end position="54"/>
    </location>
</feature>
<dbReference type="Pfam" id="PF04542">
    <property type="entry name" value="Sigma70_r2"/>
    <property type="match status" value="1"/>
</dbReference>
<dbReference type="InterPro" id="IPR036388">
    <property type="entry name" value="WH-like_DNA-bd_sf"/>
</dbReference>
<evidence type="ECO:0000259" key="7">
    <source>
        <dbReference type="Pfam" id="PF08281"/>
    </source>
</evidence>
<dbReference type="CDD" id="cd06171">
    <property type="entry name" value="Sigma70_r4"/>
    <property type="match status" value="1"/>
</dbReference>
<dbReference type="InterPro" id="IPR013249">
    <property type="entry name" value="RNA_pol_sigma70_r4_t2"/>
</dbReference>
<proteinExistence type="inferred from homology"/>
<evidence type="ECO:0000259" key="6">
    <source>
        <dbReference type="Pfam" id="PF04542"/>
    </source>
</evidence>
<feature type="domain" description="RNA polymerase sigma factor 70 region 4 type 2" evidence="7">
    <location>
        <begin position="93"/>
        <end position="145"/>
    </location>
</feature>
<keyword evidence="5" id="KW-0804">Transcription</keyword>
<name>A0ABS5L836_9ACTN</name>
<keyword evidence="9" id="KW-1185">Reference proteome</keyword>
<reference evidence="8 9" key="1">
    <citation type="submission" date="2020-02" db="EMBL/GenBank/DDBJ databases">
        <title>Acidophilic actinobacteria isolated from forest soil.</title>
        <authorList>
            <person name="Golinska P."/>
        </authorList>
    </citation>
    <scope>NUCLEOTIDE SEQUENCE [LARGE SCALE GENOMIC DNA]</scope>
    <source>
        <strain evidence="8 9">NL8</strain>
    </source>
</reference>
<dbReference type="SUPFAM" id="SSF88659">
    <property type="entry name" value="Sigma3 and sigma4 domains of RNA polymerase sigma factors"/>
    <property type="match status" value="1"/>
</dbReference>
<accession>A0ABS5L836</accession>
<keyword evidence="2" id="KW-0805">Transcription regulation</keyword>
<evidence type="ECO:0000256" key="2">
    <source>
        <dbReference type="ARBA" id="ARBA00023015"/>
    </source>
</evidence>
<dbReference type="Gene3D" id="1.10.10.10">
    <property type="entry name" value="Winged helix-like DNA-binding domain superfamily/Winged helix DNA-binding domain"/>
    <property type="match status" value="1"/>
</dbReference>
<dbReference type="InterPro" id="IPR013324">
    <property type="entry name" value="RNA_pol_sigma_r3/r4-like"/>
</dbReference>
<evidence type="ECO:0000256" key="5">
    <source>
        <dbReference type="ARBA" id="ARBA00023163"/>
    </source>
</evidence>
<evidence type="ECO:0000256" key="1">
    <source>
        <dbReference type="ARBA" id="ARBA00010641"/>
    </source>
</evidence>
<evidence type="ECO:0000313" key="8">
    <source>
        <dbReference type="EMBL" id="MBS2554380.1"/>
    </source>
</evidence>
<comment type="similarity">
    <text evidence="1">Belongs to the sigma-70 factor family. ECF subfamily.</text>
</comment>
<dbReference type="InterPro" id="IPR014284">
    <property type="entry name" value="RNA_pol_sigma-70_dom"/>
</dbReference>
<dbReference type="EMBL" id="JAAFYZ010000363">
    <property type="protein sequence ID" value="MBS2554380.1"/>
    <property type="molecule type" value="Genomic_DNA"/>
</dbReference>
<comment type="caution">
    <text evidence="8">The sequence shown here is derived from an EMBL/GenBank/DDBJ whole genome shotgun (WGS) entry which is preliminary data.</text>
</comment>
<protein>
    <submittedName>
        <fullName evidence="8">SigE family RNA polymerase sigma factor</fullName>
    </submittedName>
</protein>
<dbReference type="PANTHER" id="PTHR43133">
    <property type="entry name" value="RNA POLYMERASE ECF-TYPE SIGMA FACTO"/>
    <property type="match status" value="1"/>
</dbReference>
<organism evidence="8 9">
    <name type="scientific">Catenulispora pinistramenti</name>
    <dbReference type="NCBI Taxonomy" id="2705254"/>
    <lineage>
        <taxon>Bacteria</taxon>
        <taxon>Bacillati</taxon>
        <taxon>Actinomycetota</taxon>
        <taxon>Actinomycetes</taxon>
        <taxon>Catenulisporales</taxon>
        <taxon>Catenulisporaceae</taxon>
        <taxon>Catenulispora</taxon>
    </lineage>
</organism>
<dbReference type="Pfam" id="PF08281">
    <property type="entry name" value="Sigma70_r4_2"/>
    <property type="match status" value="1"/>
</dbReference>
<gene>
    <name evidence="8" type="ORF">KGQ19_46745</name>
</gene>
<evidence type="ECO:0000256" key="3">
    <source>
        <dbReference type="ARBA" id="ARBA00023082"/>
    </source>
</evidence>
<dbReference type="Gene3D" id="1.10.1740.10">
    <property type="match status" value="1"/>
</dbReference>
<dbReference type="InterPro" id="IPR007627">
    <property type="entry name" value="RNA_pol_sigma70_r2"/>
</dbReference>
<evidence type="ECO:0000313" key="9">
    <source>
        <dbReference type="Proteomes" id="UP000730482"/>
    </source>
</evidence>
<dbReference type="InterPro" id="IPR013325">
    <property type="entry name" value="RNA_pol_sigma_r2"/>
</dbReference>
<evidence type="ECO:0000256" key="4">
    <source>
        <dbReference type="ARBA" id="ARBA00023125"/>
    </source>
</evidence>
<dbReference type="SUPFAM" id="SSF88946">
    <property type="entry name" value="Sigma2 domain of RNA polymerase sigma factors"/>
    <property type="match status" value="1"/>
</dbReference>
<dbReference type="InterPro" id="IPR039425">
    <property type="entry name" value="RNA_pol_sigma-70-like"/>
</dbReference>
<dbReference type="RefSeq" id="WP_212021772.1">
    <property type="nucleotide sequence ID" value="NZ_JAAFYZ010000363.1"/>
</dbReference>
<keyword evidence="4" id="KW-0238">DNA-binding</keyword>
<dbReference type="Proteomes" id="UP000730482">
    <property type="component" value="Unassembled WGS sequence"/>
</dbReference>
<dbReference type="PANTHER" id="PTHR43133:SF50">
    <property type="entry name" value="ECF RNA POLYMERASE SIGMA FACTOR SIGM"/>
    <property type="match status" value="1"/>
</dbReference>
<sequence>MCGDWHQAEDLVQTALLRLYRSWSKVQRSGSRDAYVRQVLVRCLIDERRRSWRRERPFAELPETGLHMRDGDGMNGEGANAGSGFEIRLGHRDEIFAALAKLPPRQRATLVLRYWEDMSVEQAAHAMGCTVGTVKSQSARGLSALRVLLRPIAEPPISVTEKEWDR</sequence>